<name>A0A9P4UVZ0_9PLEO</name>
<keyword evidence="2" id="KW-1133">Transmembrane helix</keyword>
<protein>
    <submittedName>
        <fullName evidence="3">Uncharacterized protein</fullName>
    </submittedName>
</protein>
<evidence type="ECO:0000256" key="2">
    <source>
        <dbReference type="SAM" id="Phobius"/>
    </source>
</evidence>
<feature type="region of interest" description="Disordered" evidence="1">
    <location>
        <begin position="698"/>
        <end position="729"/>
    </location>
</feature>
<feature type="transmembrane region" description="Helical" evidence="2">
    <location>
        <begin position="113"/>
        <end position="137"/>
    </location>
</feature>
<dbReference type="OrthoDB" id="3540210at2759"/>
<feature type="transmembrane region" description="Helical" evidence="2">
    <location>
        <begin position="35"/>
        <end position="60"/>
    </location>
</feature>
<gene>
    <name evidence="3" type="ORF">EJ04DRAFT_516392</name>
</gene>
<dbReference type="Proteomes" id="UP000799444">
    <property type="component" value="Unassembled WGS sequence"/>
</dbReference>
<keyword evidence="2" id="KW-0472">Membrane</keyword>
<evidence type="ECO:0000313" key="4">
    <source>
        <dbReference type="Proteomes" id="UP000799444"/>
    </source>
</evidence>
<proteinExistence type="predicted"/>
<evidence type="ECO:0000256" key="1">
    <source>
        <dbReference type="SAM" id="MobiDB-lite"/>
    </source>
</evidence>
<dbReference type="AlphaFoldDB" id="A0A9P4UVZ0"/>
<sequence length="729" mass="80901">MADLLYENVFLGPWVDESQDPIHGAKITLTSTNGAILIAFLALFIQYVGQHLWEIASFIWHQSRSSPLPKFALQYQQDMALRNNGTPAQSLIYLTRIAWAWRHVRTHVRGSRYFRIAILPPLVPLIFVILLVASGILSSALVDSSNIDILLTGSKCGIWQTPTEELMVDPSGSFPVEMGSYIRRIGEFSHTYTRTCYNKTRAELGPSCQMFAKPNLDYSTTLDQKCPFNETTCQLKDTNAKLDTGLIDTNALLGVNSKKANIQFRKLTTCAPIKPDIFTETSNYTLTGPTGIKHPYIVHWLFGQYLLLDSNATSYANSLQSDAYNYYTTDAVYRYPMDERLPTVDQSIFVPRDEFNRTDGDTQLLWLNGNRIIFSEPCDDPWFSAHEPYTIPGSNDTSGFLPDHLGVPMGCIEQYQFCNPHAAGAPCTPLAGIVPATAEALASLKLNPIQTQLANLIFNIIYVLNVNVAAGFDPNGPDILAMDTVVSAFQLPLPKNQWVIELQHATDTVFARLQRAMVDFASGPGSDAAQEFIIKPNSTAEKSLCNMIRAKTDGRYSNVSTYGLCITLILGSLIMLINTFLASTLTYIRNRRGSSSHKMDRWAADSIFQIQRWIFTVPPHHWHNPEGIPVTENVDTVRRVDLIGSPGVVGREGRYGGGGHGEVEAHVGRVNTASTYEEKEGKDPIVRVVNRMDSLNTIDEHGRSPVSPMSPVSSRGSERGFVIPASRLP</sequence>
<comment type="caution">
    <text evidence="3">The sequence shown here is derived from an EMBL/GenBank/DDBJ whole genome shotgun (WGS) entry which is preliminary data.</text>
</comment>
<accession>A0A9P4UVZ0</accession>
<dbReference type="EMBL" id="ML996268">
    <property type="protein sequence ID" value="KAF2728729.1"/>
    <property type="molecule type" value="Genomic_DNA"/>
</dbReference>
<feature type="compositionally biased region" description="Low complexity" evidence="1">
    <location>
        <begin position="704"/>
        <end position="715"/>
    </location>
</feature>
<keyword evidence="4" id="KW-1185">Reference proteome</keyword>
<keyword evidence="2" id="KW-0812">Transmembrane</keyword>
<reference evidence="3" key="1">
    <citation type="journal article" date="2020" name="Stud. Mycol.">
        <title>101 Dothideomycetes genomes: a test case for predicting lifestyles and emergence of pathogens.</title>
        <authorList>
            <person name="Haridas S."/>
            <person name="Albert R."/>
            <person name="Binder M."/>
            <person name="Bloem J."/>
            <person name="Labutti K."/>
            <person name="Salamov A."/>
            <person name="Andreopoulos B."/>
            <person name="Baker S."/>
            <person name="Barry K."/>
            <person name="Bills G."/>
            <person name="Bluhm B."/>
            <person name="Cannon C."/>
            <person name="Castanera R."/>
            <person name="Culley D."/>
            <person name="Daum C."/>
            <person name="Ezra D."/>
            <person name="Gonzalez J."/>
            <person name="Henrissat B."/>
            <person name="Kuo A."/>
            <person name="Liang C."/>
            <person name="Lipzen A."/>
            <person name="Lutzoni F."/>
            <person name="Magnuson J."/>
            <person name="Mondo S."/>
            <person name="Nolan M."/>
            <person name="Ohm R."/>
            <person name="Pangilinan J."/>
            <person name="Park H.-J."/>
            <person name="Ramirez L."/>
            <person name="Alfaro M."/>
            <person name="Sun H."/>
            <person name="Tritt A."/>
            <person name="Yoshinaga Y."/>
            <person name="Zwiers L.-H."/>
            <person name="Turgeon B."/>
            <person name="Goodwin S."/>
            <person name="Spatafora J."/>
            <person name="Crous P."/>
            <person name="Grigoriev I."/>
        </authorList>
    </citation>
    <scope>NUCLEOTIDE SEQUENCE</scope>
    <source>
        <strain evidence="3">CBS 125425</strain>
    </source>
</reference>
<evidence type="ECO:0000313" key="3">
    <source>
        <dbReference type="EMBL" id="KAF2728729.1"/>
    </source>
</evidence>
<organism evidence="3 4">
    <name type="scientific">Polyplosphaeria fusca</name>
    <dbReference type="NCBI Taxonomy" id="682080"/>
    <lineage>
        <taxon>Eukaryota</taxon>
        <taxon>Fungi</taxon>
        <taxon>Dikarya</taxon>
        <taxon>Ascomycota</taxon>
        <taxon>Pezizomycotina</taxon>
        <taxon>Dothideomycetes</taxon>
        <taxon>Pleosporomycetidae</taxon>
        <taxon>Pleosporales</taxon>
        <taxon>Tetraplosphaeriaceae</taxon>
        <taxon>Polyplosphaeria</taxon>
    </lineage>
</organism>
<feature type="transmembrane region" description="Helical" evidence="2">
    <location>
        <begin position="561"/>
        <end position="588"/>
    </location>
</feature>